<organism evidence="2 3">
    <name type="scientific">Sporosarcina siberiensis</name>
    <dbReference type="NCBI Taxonomy" id="1365606"/>
    <lineage>
        <taxon>Bacteria</taxon>
        <taxon>Bacillati</taxon>
        <taxon>Bacillota</taxon>
        <taxon>Bacilli</taxon>
        <taxon>Bacillales</taxon>
        <taxon>Caryophanaceae</taxon>
        <taxon>Sporosarcina</taxon>
    </lineage>
</organism>
<evidence type="ECO:0000313" key="2">
    <source>
        <dbReference type="EMBL" id="MFD1926859.1"/>
    </source>
</evidence>
<reference evidence="3" key="1">
    <citation type="journal article" date="2019" name="Int. J. Syst. Evol. Microbiol.">
        <title>The Global Catalogue of Microorganisms (GCM) 10K type strain sequencing project: providing services to taxonomists for standard genome sequencing and annotation.</title>
        <authorList>
            <consortium name="The Broad Institute Genomics Platform"/>
            <consortium name="The Broad Institute Genome Sequencing Center for Infectious Disease"/>
            <person name="Wu L."/>
            <person name="Ma J."/>
        </authorList>
    </citation>
    <scope>NUCLEOTIDE SEQUENCE [LARGE SCALE GENOMIC DNA]</scope>
    <source>
        <strain evidence="3">CGMCC 4.7177</strain>
    </source>
</reference>
<proteinExistence type="predicted"/>
<feature type="region of interest" description="Disordered" evidence="1">
    <location>
        <begin position="23"/>
        <end position="62"/>
    </location>
</feature>
<feature type="compositionally biased region" description="Basic residues" evidence="1">
    <location>
        <begin position="31"/>
        <end position="51"/>
    </location>
</feature>
<sequence length="62" mass="7757">MSLFFEDEIRKVAENMEDAELENLLSQDPRRKQHWKSRNRNNSRKTHRPDKRRWDRDDDNMN</sequence>
<evidence type="ECO:0000256" key="1">
    <source>
        <dbReference type="SAM" id="MobiDB-lite"/>
    </source>
</evidence>
<evidence type="ECO:0000313" key="3">
    <source>
        <dbReference type="Proteomes" id="UP001597218"/>
    </source>
</evidence>
<accession>A0ABW4SBV9</accession>
<protein>
    <submittedName>
        <fullName evidence="2">Uncharacterized protein</fullName>
    </submittedName>
</protein>
<dbReference type="Proteomes" id="UP001597218">
    <property type="component" value="Unassembled WGS sequence"/>
</dbReference>
<keyword evidence="3" id="KW-1185">Reference proteome</keyword>
<dbReference type="RefSeq" id="WP_381535512.1">
    <property type="nucleotide sequence ID" value="NZ_JBHUGI010000004.1"/>
</dbReference>
<dbReference type="EMBL" id="JBHUGI010000004">
    <property type="protein sequence ID" value="MFD1926859.1"/>
    <property type="molecule type" value="Genomic_DNA"/>
</dbReference>
<comment type="caution">
    <text evidence="2">The sequence shown here is derived from an EMBL/GenBank/DDBJ whole genome shotgun (WGS) entry which is preliminary data.</text>
</comment>
<gene>
    <name evidence="2" type="ORF">ACFSFY_02060</name>
</gene>
<name>A0ABW4SBV9_9BACL</name>